<organism evidence="1 2">
    <name type="scientific">Limnobacter thiooxidans</name>
    <dbReference type="NCBI Taxonomy" id="131080"/>
    <lineage>
        <taxon>Bacteria</taxon>
        <taxon>Pseudomonadati</taxon>
        <taxon>Pseudomonadota</taxon>
        <taxon>Betaproteobacteria</taxon>
        <taxon>Burkholderiales</taxon>
        <taxon>Burkholderiaceae</taxon>
        <taxon>Limnobacter</taxon>
    </lineage>
</organism>
<reference evidence="1 2" key="1">
    <citation type="submission" date="2023-10" db="EMBL/GenBank/DDBJ databases">
        <title>Complete Genome Sequence of Limnobacter thiooxidans CS-K2T, Isolated from freshwater lake sediments in Bavaria, Germany.</title>
        <authorList>
            <person name="Naruki M."/>
            <person name="Watanabe A."/>
            <person name="Warashina T."/>
            <person name="Morita T."/>
            <person name="Arakawa K."/>
        </authorList>
    </citation>
    <scope>NUCLEOTIDE SEQUENCE [LARGE SCALE GENOMIC DNA]</scope>
    <source>
        <strain evidence="1 2">CS-K2</strain>
    </source>
</reference>
<dbReference type="InterPro" id="IPR008551">
    <property type="entry name" value="TANGO2"/>
</dbReference>
<dbReference type="AlphaFoldDB" id="A0AA86MB87"/>
<protein>
    <submittedName>
        <fullName evidence="1">NRDE family protein</fullName>
    </submittedName>
</protein>
<dbReference type="PANTHER" id="PTHR17985">
    <property type="entry name" value="SER/THR-RICH PROTEIN T10 IN DGCR REGION"/>
    <property type="match status" value="1"/>
</dbReference>
<dbReference type="Pfam" id="PF05742">
    <property type="entry name" value="TANGO2"/>
    <property type="match status" value="1"/>
</dbReference>
<proteinExistence type="predicted"/>
<keyword evidence="2" id="KW-1185">Reference proteome</keyword>
<evidence type="ECO:0000313" key="2">
    <source>
        <dbReference type="Proteomes" id="UP001329151"/>
    </source>
</evidence>
<dbReference type="Proteomes" id="UP001329151">
    <property type="component" value="Chromosome"/>
</dbReference>
<evidence type="ECO:0000313" key="1">
    <source>
        <dbReference type="EMBL" id="BET26053.1"/>
    </source>
</evidence>
<dbReference type="PANTHER" id="PTHR17985:SF8">
    <property type="entry name" value="TRANSPORT AND GOLGI ORGANIZATION PROTEIN 2 HOMOLOG"/>
    <property type="match status" value="1"/>
</dbReference>
<sequence length="267" mass="28940">MCIAALALGVHPVFPFICVANRDEFHNRPTAPLQVWPVPGGFVLAGKDLQSGGSWLGLSSKGEFALLTNVRNAALNLPATAPSRGELVLSAIENGQGPTEEMSLNYAGFNLVHGNLNTLTIHCTSNQGLKLNNGVPFSVLLEPGIYSVSNGHLGAPWPKTRRLEAGLEHQLVRLNNSNTDRRHFEQSLLELLGHTGLAEDTELPYTGVPHEWEKMLSAVKIVSPLYGTRSSAVILMDTKKIVQFTEITFNPAGDETGRETLQIQITS</sequence>
<dbReference type="KEGG" id="lto:RGQ30_15540"/>
<gene>
    <name evidence="1" type="ORF">RGQ30_15540</name>
</gene>
<name>A0AA86MB87_9BURK</name>
<dbReference type="EMBL" id="AP028947">
    <property type="protein sequence ID" value="BET26053.1"/>
    <property type="molecule type" value="Genomic_DNA"/>
</dbReference>
<dbReference type="RefSeq" id="WP_130556442.1">
    <property type="nucleotide sequence ID" value="NZ_AP028947.1"/>
</dbReference>
<accession>A0AA86MB87</accession>